<evidence type="ECO:0000313" key="2">
    <source>
        <dbReference type="EMBL" id="WGZ91130.1"/>
    </source>
</evidence>
<protein>
    <submittedName>
        <fullName evidence="2">Glycosyltransferase family 2 protein</fullName>
    </submittedName>
</protein>
<dbReference type="Pfam" id="PF00535">
    <property type="entry name" value="Glycos_transf_2"/>
    <property type="match status" value="1"/>
</dbReference>
<dbReference type="Gene3D" id="3.90.550.10">
    <property type="entry name" value="Spore Coat Polysaccharide Biosynthesis Protein SpsA, Chain A"/>
    <property type="match status" value="1"/>
</dbReference>
<reference evidence="2" key="2">
    <citation type="submission" date="2023-04" db="EMBL/GenBank/DDBJ databases">
        <authorList>
            <person name="Beletskiy A.V."/>
            <person name="Mardanov A.V."/>
            <person name="Ravin N.V."/>
        </authorList>
    </citation>
    <scope>NUCLEOTIDE SEQUENCE</scope>
    <source>
        <strain evidence="2">GKL-01</strain>
    </source>
</reference>
<dbReference type="InterPro" id="IPR029044">
    <property type="entry name" value="Nucleotide-diphossugar_trans"/>
</dbReference>
<dbReference type="EMBL" id="CP124755">
    <property type="protein sequence ID" value="WGZ91130.1"/>
    <property type="molecule type" value="Genomic_DNA"/>
</dbReference>
<dbReference type="Proteomes" id="UP001300672">
    <property type="component" value="Chromosome"/>
</dbReference>
<proteinExistence type="predicted"/>
<feature type="domain" description="Glycosyltransferase 2-like" evidence="1">
    <location>
        <begin position="8"/>
        <end position="119"/>
    </location>
</feature>
<dbReference type="CDD" id="cd00761">
    <property type="entry name" value="Glyco_tranf_GTA_type"/>
    <property type="match status" value="1"/>
</dbReference>
<gene>
    <name evidence="2" type="ORF">QJT80_01345</name>
</gene>
<dbReference type="SUPFAM" id="SSF53448">
    <property type="entry name" value="Nucleotide-diphospho-sugar transferases"/>
    <property type="match status" value="1"/>
</dbReference>
<evidence type="ECO:0000259" key="1">
    <source>
        <dbReference type="Pfam" id="PF00535"/>
    </source>
</evidence>
<dbReference type="KEGG" id="tdu:QJT80_01345"/>
<dbReference type="AlphaFoldDB" id="A0AA95H6I1"/>
<dbReference type="PANTHER" id="PTHR43685">
    <property type="entry name" value="GLYCOSYLTRANSFERASE"/>
    <property type="match status" value="1"/>
</dbReference>
<name>A0AA95H6I1_9GAMM</name>
<reference evidence="2" key="1">
    <citation type="journal article" date="2023" name="Int. J. Mol. Sci.">
        <title>Metagenomics Revealed a New Genus 'Candidatus Thiocaldithrix dubininis' gen. nov., sp. nov. and a New Species 'Candidatus Thiothrix putei' sp. nov. in the Family Thiotrichaceae, Some Members of Which Have Traits of Both Na+- and H+-Motive Energetics.</title>
        <authorList>
            <person name="Ravin N.V."/>
            <person name="Muntyan M.S."/>
            <person name="Smolyakov D.D."/>
            <person name="Rudenko T.S."/>
            <person name="Beletsky A.V."/>
            <person name="Mardanov A.V."/>
            <person name="Grabovich M.Y."/>
        </authorList>
    </citation>
    <scope>NUCLEOTIDE SEQUENCE</scope>
    <source>
        <strain evidence="2">GKL-01</strain>
    </source>
</reference>
<dbReference type="InterPro" id="IPR001173">
    <property type="entry name" value="Glyco_trans_2-like"/>
</dbReference>
<dbReference type="InterPro" id="IPR050834">
    <property type="entry name" value="Glycosyltransf_2"/>
</dbReference>
<dbReference type="PANTHER" id="PTHR43685:SF2">
    <property type="entry name" value="GLYCOSYLTRANSFERASE 2-LIKE DOMAIN-CONTAINING PROTEIN"/>
    <property type="match status" value="1"/>
</dbReference>
<sequence length="295" mass="33464">MSFKYQISVIIPVYNDQAGLDFCLEGLNKQTISDNEFEIIIVDNGSYPNLQVVDYPNLQINFISCMKKGSYAARNAGIKVALGEYIAFLDADCQPIEKWLEIGLHTLKNNPTKTVIAGNVSLIPSQNPSIIEQYQCLTGFGQKENVEINQFAATANIFVKYENINEIGLFDDRLLSGGDREWSWRAKQCNYNIIYSSEALVYTHPRKTLTGAIKQARRVAGGRYKIKQLKLITNPIGLSKLAPRRKIFESIYWILKQSQLNIITRVKLLGIASFLKLIQFYEAIRLKLGNLPERC</sequence>
<accession>A0AA95H6I1</accession>
<organism evidence="2">
    <name type="scientific">Candidatus Thiocaldithrix dubininis</name>
    <dbReference type="NCBI Taxonomy" id="3080823"/>
    <lineage>
        <taxon>Bacteria</taxon>
        <taxon>Pseudomonadati</taxon>
        <taxon>Pseudomonadota</taxon>
        <taxon>Gammaproteobacteria</taxon>
        <taxon>Thiotrichales</taxon>
        <taxon>Thiotrichaceae</taxon>
        <taxon>Candidatus Thiocaldithrix</taxon>
    </lineage>
</organism>